<comment type="subcellular location">
    <subcellularLocation>
        <location evidence="1">Membrane</location>
        <topology evidence="1">Multi-pass membrane protein</topology>
    </subcellularLocation>
</comment>
<feature type="transmembrane region" description="Helical" evidence="6">
    <location>
        <begin position="40"/>
        <end position="59"/>
    </location>
</feature>
<feature type="transmembrane region" description="Helical" evidence="6">
    <location>
        <begin position="71"/>
        <end position="88"/>
    </location>
</feature>
<dbReference type="PANTHER" id="PTHR10361:SF28">
    <property type="entry name" value="P3 PROTEIN-RELATED"/>
    <property type="match status" value="1"/>
</dbReference>
<sequence length="316" mass="33603">MTDILTILLKITVVIFMAGNLLELGLRLDLKAALGGLRDIRFVTLSFLWAFVLCPALAWGLTRVIPLSEPYATGLILLGLTPCAPLLPMVADRARGDPNYAATFMLLASAGTVVQMPFAVPLLVQGLTVSAWTIAKPLLVLVVIPLVIGMGVQILWPSVAARIQPFVKKGTGIDTVLMLILVVIIYGKGFLGSIGSYAIGTQAVFFLLITATSYALGFGMPPRQKSVMSLGLCTRNCGAALAPLFVAADVDRSAIVMVSLGIPMMFISAIIAARIFAGRSDQPVSPEIQELKRRSPADSRPANRTAGRADTSEELP</sequence>
<dbReference type="Gene3D" id="1.20.1530.20">
    <property type="match status" value="1"/>
</dbReference>
<dbReference type="Proteomes" id="UP000251166">
    <property type="component" value="Plasmid unnamed3"/>
</dbReference>
<feature type="transmembrane region" description="Helical" evidence="6">
    <location>
        <begin position="138"/>
        <end position="159"/>
    </location>
</feature>
<reference evidence="7 8" key="1">
    <citation type="submission" date="2018-07" db="EMBL/GenBank/DDBJ databases">
        <title>Rhizobium leguminosarum strain:ATCC 14479 Genome sequencing and assembly.</title>
        <authorList>
            <person name="Chakraborty R."/>
        </authorList>
    </citation>
    <scope>NUCLEOTIDE SEQUENCE [LARGE SCALE GENOMIC DNA]</scope>
    <source>
        <strain evidence="7 8">ATCC 14479</strain>
        <plasmid evidence="8">Plasmid unnamed3</plasmid>
    </source>
</reference>
<organism evidence="7 8">
    <name type="scientific">Rhizobium leguminosarum</name>
    <dbReference type="NCBI Taxonomy" id="384"/>
    <lineage>
        <taxon>Bacteria</taxon>
        <taxon>Pseudomonadati</taxon>
        <taxon>Pseudomonadota</taxon>
        <taxon>Alphaproteobacteria</taxon>
        <taxon>Hyphomicrobiales</taxon>
        <taxon>Rhizobiaceae</taxon>
        <taxon>Rhizobium/Agrobacterium group</taxon>
        <taxon>Rhizobium</taxon>
    </lineage>
</organism>
<feature type="transmembrane region" description="Helical" evidence="6">
    <location>
        <begin position="197"/>
        <end position="216"/>
    </location>
</feature>
<name>A0A2Z4YUW1_RHILE</name>
<evidence type="ECO:0000313" key="7">
    <source>
        <dbReference type="EMBL" id="AXA44275.1"/>
    </source>
</evidence>
<evidence type="ECO:0000256" key="1">
    <source>
        <dbReference type="ARBA" id="ARBA00004141"/>
    </source>
</evidence>
<dbReference type="InterPro" id="IPR038770">
    <property type="entry name" value="Na+/solute_symporter_sf"/>
</dbReference>
<keyword evidence="4 6" id="KW-0472">Membrane</keyword>
<geneLocation type="plasmid" evidence="7 8">
    <name>unnamed3</name>
</geneLocation>
<feature type="transmembrane region" description="Helical" evidence="6">
    <location>
        <begin position="6"/>
        <end position="28"/>
    </location>
</feature>
<dbReference type="Pfam" id="PF01758">
    <property type="entry name" value="SBF"/>
    <property type="match status" value="1"/>
</dbReference>
<feature type="transmembrane region" description="Helical" evidence="6">
    <location>
        <begin position="100"/>
        <end position="118"/>
    </location>
</feature>
<dbReference type="GO" id="GO:0016020">
    <property type="term" value="C:membrane"/>
    <property type="evidence" value="ECO:0007669"/>
    <property type="project" value="UniProtKB-SubCell"/>
</dbReference>
<keyword evidence="2 6" id="KW-0812">Transmembrane</keyword>
<dbReference type="InterPro" id="IPR004710">
    <property type="entry name" value="Bilac:Na_transpt"/>
</dbReference>
<keyword evidence="3 6" id="KW-1133">Transmembrane helix</keyword>
<feature type="region of interest" description="Disordered" evidence="5">
    <location>
        <begin position="285"/>
        <end position="316"/>
    </location>
</feature>
<protein>
    <submittedName>
        <fullName evidence="7">Sodium Bile acid symporter family protein</fullName>
    </submittedName>
</protein>
<dbReference type="AlphaFoldDB" id="A0A2Z4YUW1"/>
<feature type="transmembrane region" description="Helical" evidence="6">
    <location>
        <begin position="254"/>
        <end position="277"/>
    </location>
</feature>
<keyword evidence="7" id="KW-0614">Plasmid</keyword>
<evidence type="ECO:0000256" key="5">
    <source>
        <dbReference type="SAM" id="MobiDB-lite"/>
    </source>
</evidence>
<accession>A0A2Z4YUW1</accession>
<evidence type="ECO:0000256" key="2">
    <source>
        <dbReference type="ARBA" id="ARBA00022692"/>
    </source>
</evidence>
<evidence type="ECO:0000256" key="6">
    <source>
        <dbReference type="SAM" id="Phobius"/>
    </source>
</evidence>
<dbReference type="RefSeq" id="WP_112908150.1">
    <property type="nucleotide sequence ID" value="NZ_CP030763.1"/>
</dbReference>
<dbReference type="PANTHER" id="PTHR10361">
    <property type="entry name" value="SODIUM-BILE ACID COTRANSPORTER"/>
    <property type="match status" value="1"/>
</dbReference>
<evidence type="ECO:0000256" key="4">
    <source>
        <dbReference type="ARBA" id="ARBA00023136"/>
    </source>
</evidence>
<dbReference type="InterPro" id="IPR002657">
    <property type="entry name" value="BilAc:Na_symport/Acr3"/>
</dbReference>
<gene>
    <name evidence="7" type="ORF">DLJ82_6304</name>
</gene>
<proteinExistence type="predicted"/>
<dbReference type="EMBL" id="CP030763">
    <property type="protein sequence ID" value="AXA44275.1"/>
    <property type="molecule type" value="Genomic_DNA"/>
</dbReference>
<evidence type="ECO:0000256" key="3">
    <source>
        <dbReference type="ARBA" id="ARBA00022989"/>
    </source>
</evidence>
<evidence type="ECO:0000313" key="8">
    <source>
        <dbReference type="Proteomes" id="UP000251166"/>
    </source>
</evidence>
<feature type="transmembrane region" description="Helical" evidence="6">
    <location>
        <begin position="171"/>
        <end position="191"/>
    </location>
</feature>